<proteinExistence type="predicted"/>
<dbReference type="EMBL" id="NKHF01000015">
    <property type="protein sequence ID" value="PCK33122.1"/>
    <property type="molecule type" value="Genomic_DNA"/>
</dbReference>
<gene>
    <name evidence="1" type="ORF">CEX98_03505</name>
</gene>
<dbReference type="AlphaFoldDB" id="A0A2A5JUF6"/>
<protein>
    <submittedName>
        <fullName evidence="1">Baseplate assembly protein</fullName>
    </submittedName>
</protein>
<dbReference type="PIRSF" id="PIRSF020481">
    <property type="entry name" value="BAP"/>
    <property type="match status" value="1"/>
</dbReference>
<comment type="caution">
    <text evidence="1">The sequence shown here is derived from an EMBL/GenBank/DDBJ whole genome shotgun (WGS) entry which is preliminary data.</text>
</comment>
<keyword evidence="2" id="KW-1185">Reference proteome</keyword>
<reference evidence="2" key="1">
    <citation type="journal article" date="2019" name="Genome Announc.">
        <title>Draft Genome Sequence of Pseudoalteromonas piscicida Strain 36Y ROTHPW, an Hypersaline Seawater Isolate from the South Coast of Sonora, Mexico.</title>
        <authorList>
            <person name="Sanchez-Diaz R."/>
            <person name="Molina-Garza Z.J."/>
            <person name="Cruz-Suarez L.E."/>
            <person name="Selvin J."/>
            <person name="Kiran G.S."/>
            <person name="Ibarra-Gamez J.C."/>
            <person name="Gomez-Gil B."/>
            <person name="Galaviz-Silva L."/>
        </authorList>
    </citation>
    <scope>NUCLEOTIDE SEQUENCE [LARGE SCALE GENOMIC DNA]</scope>
    <source>
        <strain evidence="2">36Y_RITHPW</strain>
    </source>
</reference>
<dbReference type="Proteomes" id="UP000228621">
    <property type="component" value="Unassembled WGS sequence"/>
</dbReference>
<dbReference type="InterPro" id="IPR014507">
    <property type="entry name" value="Baseplate_assembly_J_pred"/>
</dbReference>
<evidence type="ECO:0000313" key="2">
    <source>
        <dbReference type="Proteomes" id="UP000228621"/>
    </source>
</evidence>
<organism evidence="1 2">
    <name type="scientific">Pseudoalteromonas piscicida</name>
    <dbReference type="NCBI Taxonomy" id="43662"/>
    <lineage>
        <taxon>Bacteria</taxon>
        <taxon>Pseudomonadati</taxon>
        <taxon>Pseudomonadota</taxon>
        <taxon>Gammaproteobacteria</taxon>
        <taxon>Alteromonadales</taxon>
        <taxon>Pseudoalteromonadaceae</taxon>
        <taxon>Pseudoalteromonas</taxon>
    </lineage>
</organism>
<name>A0A2A5JUF6_PSEO7</name>
<evidence type="ECO:0000313" key="1">
    <source>
        <dbReference type="EMBL" id="PCK33122.1"/>
    </source>
</evidence>
<accession>A0A2A5JUF6</accession>
<sequence length="280" mass="31107">MANQSIDLFTLPAPNILEPLDFESLFQARKQRFIELAPEYAEALALESSPLAICLQVESYRELLLRQRVNEAAAANLLATSQGADLEHLGAFYGVARLPDEHDETLRMRIRNSTIASSTAGSAAHYRHQAIEAAPGLIKDVSVQSPGDGRVVVTVLAKFDTDAEQVLAQVKDRLFDDSVKMLTDTLEVKLAQPVWVDVEAELYLNTHASELIINKLEQTLQDNWLNITTLGWDLTPSWLHAQLHSTGIRHIELLAPTQLIDVAAHQYVMPRSISLTLKRG</sequence>
<dbReference type="RefSeq" id="WP_099640743.1">
    <property type="nucleotide sequence ID" value="NZ_NKHF01000015.1"/>
</dbReference>
<dbReference type="OrthoDB" id="9793802at2"/>